<evidence type="ECO:0000256" key="2">
    <source>
        <dbReference type="ARBA" id="ARBA00022448"/>
    </source>
</evidence>
<feature type="transmembrane region" description="Helical" evidence="11">
    <location>
        <begin position="183"/>
        <end position="202"/>
    </location>
</feature>
<keyword evidence="4 10" id="KW-0633">Potassium transport</keyword>
<organism evidence="12 13">
    <name type="scientific">Thioclava arctica</name>
    <dbReference type="NCBI Taxonomy" id="3238301"/>
    <lineage>
        <taxon>Bacteria</taxon>
        <taxon>Pseudomonadati</taxon>
        <taxon>Pseudomonadota</taxon>
        <taxon>Alphaproteobacteria</taxon>
        <taxon>Rhodobacterales</taxon>
        <taxon>Paracoccaceae</taxon>
        <taxon>Thioclava</taxon>
    </lineage>
</organism>
<dbReference type="Proteomes" id="UP001557465">
    <property type="component" value="Unassembled WGS sequence"/>
</dbReference>
<dbReference type="RefSeq" id="WP_368392298.1">
    <property type="nucleotide sequence ID" value="NZ_JBFRYC010000007.1"/>
</dbReference>
<keyword evidence="9 10" id="KW-0472">Membrane</keyword>
<evidence type="ECO:0000256" key="1">
    <source>
        <dbReference type="ARBA" id="ARBA00004651"/>
    </source>
</evidence>
<feature type="transmembrane region" description="Helical" evidence="11">
    <location>
        <begin position="455"/>
        <end position="476"/>
    </location>
</feature>
<evidence type="ECO:0000256" key="11">
    <source>
        <dbReference type="SAM" id="Phobius"/>
    </source>
</evidence>
<keyword evidence="3 10" id="KW-1003">Cell membrane</keyword>
<evidence type="ECO:0000256" key="9">
    <source>
        <dbReference type="ARBA" id="ARBA00023136"/>
    </source>
</evidence>
<evidence type="ECO:0000256" key="10">
    <source>
        <dbReference type="PIRNR" id="PIRNR006247"/>
    </source>
</evidence>
<keyword evidence="2 10" id="KW-0813">Transport</keyword>
<dbReference type="Pfam" id="PF02386">
    <property type="entry name" value="TrkH"/>
    <property type="match status" value="1"/>
</dbReference>
<name>A0ABV3TLV6_9RHOB</name>
<comment type="similarity">
    <text evidence="10">Belongs to the TrkH potassium transport family.</text>
</comment>
<gene>
    <name evidence="12" type="ORF">AB4874_12995</name>
</gene>
<dbReference type="PANTHER" id="PTHR32024:SF3">
    <property type="entry name" value="TRK SYSTEM POTASSIUM UPTAKE PROTEIN"/>
    <property type="match status" value="1"/>
</dbReference>
<evidence type="ECO:0000256" key="6">
    <source>
        <dbReference type="ARBA" id="ARBA00022958"/>
    </source>
</evidence>
<evidence type="ECO:0000256" key="7">
    <source>
        <dbReference type="ARBA" id="ARBA00022989"/>
    </source>
</evidence>
<proteinExistence type="inferred from homology"/>
<feature type="transmembrane region" description="Helical" evidence="11">
    <location>
        <begin position="328"/>
        <end position="353"/>
    </location>
</feature>
<evidence type="ECO:0000256" key="5">
    <source>
        <dbReference type="ARBA" id="ARBA00022692"/>
    </source>
</evidence>
<sequence length="482" mass="52716">MIDLRPVGYIIGMLTSVLGLTMLIPAAVDWGYGSPHWQVFVESAILTVSTGFVLSLASRDALRSTLTIQQSFVLTTAVWLTLPLFGALPMILGAPHLNLTDAYFEAMSGLTTTGTTVIPHLDGLPPGVNLWRGLLQWLGGLGIIIVAMIFLPVMKVGGMQFFRSEGFDTLGKILPRAMDISTALIRIYVGLTIACAMTYMALGMTGFDAVMHALTTMSTGGFSNYDASFATYKGAPEYASSVYMALAAMPFIRFVQMTQGNVVPLWRDPQVRAFLRWMGYAIAVIVIYRMIRHEASFWPTLREVTFNVVSTFTGTGYASEDITQWGHLAFTVLIISGLIGGCTSSTACSVKVFRYLILFEAIKVQIQRLYSPHRLLRVQYDRQAVEDGVVNSVVAFFSLFILTFGVLIIALTFTGLETETAMTAAWTSIANIGPAWGPEITANGSVADFPASAKWLMSGAMCIGRLELMSVLVLFLPRFWRA</sequence>
<evidence type="ECO:0000313" key="12">
    <source>
        <dbReference type="EMBL" id="MEX1662558.1"/>
    </source>
</evidence>
<keyword evidence="13" id="KW-1185">Reference proteome</keyword>
<feature type="transmembrane region" description="Helical" evidence="11">
    <location>
        <begin position="274"/>
        <end position="291"/>
    </location>
</feature>
<accession>A0ABV3TLV6</accession>
<dbReference type="InterPro" id="IPR004772">
    <property type="entry name" value="TrkH"/>
</dbReference>
<evidence type="ECO:0000256" key="4">
    <source>
        <dbReference type="ARBA" id="ARBA00022538"/>
    </source>
</evidence>
<keyword evidence="7 11" id="KW-1133">Transmembrane helix</keyword>
<feature type="transmembrane region" description="Helical" evidence="11">
    <location>
        <begin position="40"/>
        <end position="59"/>
    </location>
</feature>
<dbReference type="InterPro" id="IPR003445">
    <property type="entry name" value="Cat_transpt"/>
</dbReference>
<evidence type="ECO:0000256" key="8">
    <source>
        <dbReference type="ARBA" id="ARBA00023065"/>
    </source>
</evidence>
<feature type="transmembrane region" description="Helical" evidence="11">
    <location>
        <begin position="7"/>
        <end position="28"/>
    </location>
</feature>
<dbReference type="PIRSF" id="PIRSF006247">
    <property type="entry name" value="TrkH"/>
    <property type="match status" value="1"/>
</dbReference>
<keyword evidence="10" id="KW-0997">Cell inner membrane</keyword>
<protein>
    <recommendedName>
        <fullName evidence="10">Trk system potassium uptake protein</fullName>
    </recommendedName>
</protein>
<reference evidence="12 13" key="1">
    <citation type="journal article" date="2011" name="Int. J. Syst. Evol. Microbiol.">
        <title>Zhongshania antarctica gen. nov., sp. nov. and Zhongshania guokunii sp. nov., gammaproteobacteria respectively isolated from coastal attached (fast) ice and surface seawater of the Antarctic.</title>
        <authorList>
            <person name="Li H.J."/>
            <person name="Zhang X.Y."/>
            <person name="Chen C.X."/>
            <person name="Zhang Y.J."/>
            <person name="Gao Z.M."/>
            <person name="Yu Y."/>
            <person name="Chen X.L."/>
            <person name="Chen B."/>
            <person name="Zhang Y.Z."/>
        </authorList>
    </citation>
    <scope>NUCLEOTIDE SEQUENCE [LARGE SCALE GENOMIC DNA]</scope>
    <source>
        <strain evidence="12 13">15-R06ZXC-3</strain>
    </source>
</reference>
<keyword evidence="8 10" id="KW-0406">Ion transport</keyword>
<feature type="transmembrane region" description="Helical" evidence="11">
    <location>
        <begin position="134"/>
        <end position="154"/>
    </location>
</feature>
<dbReference type="PANTHER" id="PTHR32024">
    <property type="entry name" value="TRK SYSTEM POTASSIUM UPTAKE PROTEIN TRKG-RELATED"/>
    <property type="match status" value="1"/>
</dbReference>
<feature type="transmembrane region" description="Helical" evidence="11">
    <location>
        <begin position="238"/>
        <end position="254"/>
    </location>
</feature>
<comment type="function">
    <text evidence="10">Low-affinity potassium transport system. Interacts with Trk system potassium uptake protein TrkA.</text>
</comment>
<feature type="transmembrane region" description="Helical" evidence="11">
    <location>
        <begin position="71"/>
        <end position="92"/>
    </location>
</feature>
<evidence type="ECO:0000256" key="3">
    <source>
        <dbReference type="ARBA" id="ARBA00022475"/>
    </source>
</evidence>
<evidence type="ECO:0000313" key="13">
    <source>
        <dbReference type="Proteomes" id="UP001557465"/>
    </source>
</evidence>
<comment type="caution">
    <text evidence="12">The sequence shown here is derived from an EMBL/GenBank/DDBJ whole genome shotgun (WGS) entry which is preliminary data.</text>
</comment>
<keyword evidence="5 11" id="KW-0812">Transmembrane</keyword>
<keyword evidence="6 10" id="KW-0630">Potassium</keyword>
<comment type="subcellular location">
    <subcellularLocation>
        <location evidence="10">Cell inner membrane</location>
        <topology evidence="10">Multi-pass membrane protein</topology>
    </subcellularLocation>
    <subcellularLocation>
        <location evidence="1">Cell membrane</location>
        <topology evidence="1">Multi-pass membrane protein</topology>
    </subcellularLocation>
</comment>
<feature type="transmembrane region" description="Helical" evidence="11">
    <location>
        <begin position="389"/>
        <end position="413"/>
    </location>
</feature>
<dbReference type="EMBL" id="JBFRYC010000007">
    <property type="protein sequence ID" value="MEX1662558.1"/>
    <property type="molecule type" value="Genomic_DNA"/>
</dbReference>